<evidence type="ECO:0000256" key="1">
    <source>
        <dbReference type="SAM" id="SignalP"/>
    </source>
</evidence>
<organism evidence="3 4">
    <name type="scientific">Halobacillus salinus</name>
    <dbReference type="NCBI Taxonomy" id="192814"/>
    <lineage>
        <taxon>Bacteria</taxon>
        <taxon>Bacillati</taxon>
        <taxon>Bacillota</taxon>
        <taxon>Bacilli</taxon>
        <taxon>Bacillales</taxon>
        <taxon>Bacillaceae</taxon>
        <taxon>Halobacillus</taxon>
    </lineage>
</organism>
<dbReference type="Proteomes" id="UP000297982">
    <property type="component" value="Unassembled WGS sequence"/>
</dbReference>
<accession>A0A4Z0GZ60</accession>
<keyword evidence="1" id="KW-0732">Signal</keyword>
<evidence type="ECO:0000259" key="2">
    <source>
        <dbReference type="Pfam" id="PF13472"/>
    </source>
</evidence>
<dbReference type="PANTHER" id="PTHR30383:SF5">
    <property type="entry name" value="SGNH HYDROLASE-TYPE ESTERASE DOMAIN-CONTAINING PROTEIN"/>
    <property type="match status" value="1"/>
</dbReference>
<dbReference type="RefSeq" id="WP_135327752.1">
    <property type="nucleotide sequence ID" value="NZ_SRJC01000002.1"/>
</dbReference>
<feature type="domain" description="SGNH hydrolase-type esterase" evidence="2">
    <location>
        <begin position="29"/>
        <end position="214"/>
    </location>
</feature>
<gene>
    <name evidence="3" type="ORF">E4663_11720</name>
</gene>
<dbReference type="Pfam" id="PF13472">
    <property type="entry name" value="Lipase_GDSL_2"/>
    <property type="match status" value="1"/>
</dbReference>
<dbReference type="InterPro" id="IPR051532">
    <property type="entry name" value="Ester_Hydrolysis_Enzymes"/>
</dbReference>
<dbReference type="InterPro" id="IPR036514">
    <property type="entry name" value="SGNH_hydro_sf"/>
</dbReference>
<dbReference type="SUPFAM" id="SSF52266">
    <property type="entry name" value="SGNH hydrolase"/>
    <property type="match status" value="1"/>
</dbReference>
<proteinExistence type="predicted"/>
<dbReference type="Gene3D" id="3.40.50.1110">
    <property type="entry name" value="SGNH hydrolase"/>
    <property type="match status" value="1"/>
</dbReference>
<evidence type="ECO:0000313" key="4">
    <source>
        <dbReference type="Proteomes" id="UP000297982"/>
    </source>
</evidence>
<dbReference type="STRING" id="192814.GCA_900166575_02843"/>
<keyword evidence="3" id="KW-0378">Hydrolase</keyword>
<keyword evidence="4" id="KW-1185">Reference proteome</keyword>
<evidence type="ECO:0000313" key="3">
    <source>
        <dbReference type="EMBL" id="TGB02816.1"/>
    </source>
</evidence>
<dbReference type="EMBL" id="SRJC01000002">
    <property type="protein sequence ID" value="TGB02816.1"/>
    <property type="molecule type" value="Genomic_DNA"/>
</dbReference>
<name>A0A4Z0GZ60_9BACI</name>
<protein>
    <submittedName>
        <fullName evidence="3">SGNH/GDSL hydrolase family protein</fullName>
    </submittedName>
</protein>
<sequence length="226" mass="24939">MKRSFLILLLIVIFLAPTPTSAESKQLVALGDSIPYGYHLPSPSDQSFPSLIAKEKGWKLTNLSKPGMTSTQLLAAIKHEEEFQQALKEADIVVLYIGGNDLLNLLKENKGLSGLTKGEVGKVSSKLIRNLSAIMMELNKRTDAKVLLYNLYNPYPDAGFSIDLPLDYINMQYATVAELLDYVMDVKVIDASKAFHKHPEYLIIDDVHPTIIGQHVLADLGLSALS</sequence>
<dbReference type="PANTHER" id="PTHR30383">
    <property type="entry name" value="THIOESTERASE 1/PROTEASE 1/LYSOPHOSPHOLIPASE L1"/>
    <property type="match status" value="1"/>
</dbReference>
<dbReference type="InterPro" id="IPR013830">
    <property type="entry name" value="SGNH_hydro"/>
</dbReference>
<reference evidence="3 4" key="1">
    <citation type="journal article" date="2003" name="Int. J. Syst. Evol. Microbiol.">
        <title>Halobacillus salinus sp. nov., isolated from a salt lake on the coast of the East Sea in Korea.</title>
        <authorList>
            <person name="Yoon J.H."/>
            <person name="Kang K.H."/>
            <person name="Park Y.H."/>
        </authorList>
    </citation>
    <scope>NUCLEOTIDE SEQUENCE [LARGE SCALE GENOMIC DNA]</scope>
    <source>
        <strain evidence="3 4">HSL-3</strain>
    </source>
</reference>
<feature type="chain" id="PRO_5021494363" evidence="1">
    <location>
        <begin position="23"/>
        <end position="226"/>
    </location>
</feature>
<dbReference type="AlphaFoldDB" id="A0A4Z0GZ60"/>
<comment type="caution">
    <text evidence="3">The sequence shown here is derived from an EMBL/GenBank/DDBJ whole genome shotgun (WGS) entry which is preliminary data.</text>
</comment>
<dbReference type="GO" id="GO:0004622">
    <property type="term" value="F:phosphatidylcholine lysophospholipase activity"/>
    <property type="evidence" value="ECO:0007669"/>
    <property type="project" value="TreeGrafter"/>
</dbReference>
<feature type="signal peptide" evidence="1">
    <location>
        <begin position="1"/>
        <end position="22"/>
    </location>
</feature>